<evidence type="ECO:0000313" key="3">
    <source>
        <dbReference type="Proteomes" id="UP000076744"/>
    </source>
</evidence>
<evidence type="ECO:0000256" key="1">
    <source>
        <dbReference type="SAM" id="SignalP"/>
    </source>
</evidence>
<name>A0A167MRT5_CORFA</name>
<keyword evidence="3" id="KW-1185">Reference proteome</keyword>
<dbReference type="GeneID" id="30024577"/>
<sequence length="259" mass="27854">MQFQLVAALAATLAVAAPSEAPNGPRIVKIDESFPHGIGGALDKVAQPGTAAPAGTMHTSSYRVRITYINRDNTSIIVGHSLDPSSPNANAYGDFHLGVGQDRTLEYFNGFRGMAHINLDSPGYRLTKADESGVEVSYVNSPGVGLAGDVDVSYVDGFSRSISCKCVDNNRTVGCSKELWALHHCPNDNGVGSCRNPRRTDDHATSPTEFFAPCTYHGGAFTYPRADANTLYNGCPSERYVCCIGHGDECMRYNNDPRK</sequence>
<dbReference type="OrthoDB" id="430315at2759"/>
<dbReference type="RefSeq" id="XP_018700970.1">
    <property type="nucleotide sequence ID" value="XM_018851888.1"/>
</dbReference>
<dbReference type="Proteomes" id="UP000076744">
    <property type="component" value="Unassembled WGS sequence"/>
</dbReference>
<accession>A0A167MRT5</accession>
<proteinExistence type="predicted"/>
<comment type="caution">
    <text evidence="2">The sequence shown here is derived from an EMBL/GenBank/DDBJ whole genome shotgun (WGS) entry which is preliminary data.</text>
</comment>
<protein>
    <recommendedName>
        <fullName evidence="4">Thaumatin, pathogenesis-related protein</fullName>
    </recommendedName>
</protein>
<reference evidence="2 3" key="1">
    <citation type="journal article" date="2016" name="Genome Biol. Evol.">
        <title>Divergent and convergent evolution of fungal pathogenicity.</title>
        <authorList>
            <person name="Shang Y."/>
            <person name="Xiao G."/>
            <person name="Zheng P."/>
            <person name="Cen K."/>
            <person name="Zhan S."/>
            <person name="Wang C."/>
        </authorList>
    </citation>
    <scope>NUCLEOTIDE SEQUENCE [LARGE SCALE GENOMIC DNA]</scope>
    <source>
        <strain evidence="2 3">ARSEF 2679</strain>
    </source>
</reference>
<feature type="chain" id="PRO_5007890413" description="Thaumatin, pathogenesis-related protein" evidence="1">
    <location>
        <begin position="17"/>
        <end position="259"/>
    </location>
</feature>
<evidence type="ECO:0008006" key="4">
    <source>
        <dbReference type="Google" id="ProtNLM"/>
    </source>
</evidence>
<dbReference type="EMBL" id="AZHB01000028">
    <property type="protein sequence ID" value="OAA54684.1"/>
    <property type="molecule type" value="Genomic_DNA"/>
</dbReference>
<evidence type="ECO:0000313" key="2">
    <source>
        <dbReference type="EMBL" id="OAA54684.1"/>
    </source>
</evidence>
<organism evidence="2 3">
    <name type="scientific">Cordyceps fumosorosea (strain ARSEF 2679)</name>
    <name type="common">Isaria fumosorosea</name>
    <dbReference type="NCBI Taxonomy" id="1081104"/>
    <lineage>
        <taxon>Eukaryota</taxon>
        <taxon>Fungi</taxon>
        <taxon>Dikarya</taxon>
        <taxon>Ascomycota</taxon>
        <taxon>Pezizomycotina</taxon>
        <taxon>Sordariomycetes</taxon>
        <taxon>Hypocreomycetidae</taxon>
        <taxon>Hypocreales</taxon>
        <taxon>Cordycipitaceae</taxon>
        <taxon>Cordyceps</taxon>
    </lineage>
</organism>
<feature type="signal peptide" evidence="1">
    <location>
        <begin position="1"/>
        <end position="16"/>
    </location>
</feature>
<keyword evidence="1" id="KW-0732">Signal</keyword>
<dbReference type="AlphaFoldDB" id="A0A167MRT5"/>
<gene>
    <name evidence="2" type="ORF">ISF_08285</name>
</gene>